<feature type="region of interest" description="Disordered" evidence="1">
    <location>
        <begin position="36"/>
        <end position="79"/>
    </location>
</feature>
<keyword evidence="2" id="KW-0812">Transmembrane</keyword>
<gene>
    <name evidence="3" type="ORF">EDD29_1177</name>
</gene>
<comment type="caution">
    <text evidence="3">The sequence shown here is derived from an EMBL/GenBank/DDBJ whole genome shotgun (WGS) entry which is preliminary data.</text>
</comment>
<organism evidence="3 4">
    <name type="scientific">Actinocorallia herbida</name>
    <dbReference type="NCBI Taxonomy" id="58109"/>
    <lineage>
        <taxon>Bacteria</taxon>
        <taxon>Bacillati</taxon>
        <taxon>Actinomycetota</taxon>
        <taxon>Actinomycetes</taxon>
        <taxon>Streptosporangiales</taxon>
        <taxon>Thermomonosporaceae</taxon>
        <taxon>Actinocorallia</taxon>
    </lineage>
</organism>
<evidence type="ECO:0000256" key="2">
    <source>
        <dbReference type="SAM" id="Phobius"/>
    </source>
</evidence>
<dbReference type="RefSeq" id="WP_123662999.1">
    <property type="nucleotide sequence ID" value="NZ_RJKE01000001.1"/>
</dbReference>
<keyword evidence="2" id="KW-0472">Membrane</keyword>
<evidence type="ECO:0008006" key="5">
    <source>
        <dbReference type="Google" id="ProtNLM"/>
    </source>
</evidence>
<feature type="transmembrane region" description="Helical" evidence="2">
    <location>
        <begin position="6"/>
        <end position="28"/>
    </location>
</feature>
<accession>A0A3N1CQT9</accession>
<keyword evidence="2" id="KW-1133">Transmembrane helix</keyword>
<dbReference type="OrthoDB" id="601499at2"/>
<evidence type="ECO:0000313" key="4">
    <source>
        <dbReference type="Proteomes" id="UP000272400"/>
    </source>
</evidence>
<name>A0A3N1CQT9_9ACTN</name>
<proteinExistence type="predicted"/>
<protein>
    <recommendedName>
        <fullName evidence="5">Excalibur calcium-binding domain-containing protein</fullName>
    </recommendedName>
</protein>
<evidence type="ECO:0000313" key="3">
    <source>
        <dbReference type="EMBL" id="ROO83670.1"/>
    </source>
</evidence>
<evidence type="ECO:0000256" key="1">
    <source>
        <dbReference type="SAM" id="MobiDB-lite"/>
    </source>
</evidence>
<keyword evidence="4" id="KW-1185">Reference proteome</keyword>
<reference evidence="3 4" key="1">
    <citation type="submission" date="2018-11" db="EMBL/GenBank/DDBJ databases">
        <title>Sequencing the genomes of 1000 actinobacteria strains.</title>
        <authorList>
            <person name="Klenk H.-P."/>
        </authorList>
    </citation>
    <scope>NUCLEOTIDE SEQUENCE [LARGE SCALE GENOMIC DNA]</scope>
    <source>
        <strain evidence="3 4">DSM 44254</strain>
    </source>
</reference>
<dbReference type="AlphaFoldDB" id="A0A3N1CQT9"/>
<sequence length="154" mass="16185">MTRNKLISLVVAGAVVVAAVVVGAFLVLGRDEEKSTKPVSAPTALAEDVPTDVVTGEPDTSSPEPVAPGVTMTPPDPKAVAQAKASPIPVPENVDGCDHAYGVSICVPWEFPKGVDSQAEKCEYLKVRGFTRLEVPGRDRHGLDPDKNKIACDN</sequence>
<dbReference type="EMBL" id="RJKE01000001">
    <property type="protein sequence ID" value="ROO83670.1"/>
    <property type="molecule type" value="Genomic_DNA"/>
</dbReference>
<dbReference type="Proteomes" id="UP000272400">
    <property type="component" value="Unassembled WGS sequence"/>
</dbReference>